<dbReference type="InterPro" id="IPR032675">
    <property type="entry name" value="LRR_dom_sf"/>
</dbReference>
<reference evidence="2 3" key="1">
    <citation type="submission" date="2023-05" db="EMBL/GenBank/DDBJ databases">
        <title>A 100% complete, gapless, phased diploid assembly of the Scenedesmus obliquus UTEX 3031 genome.</title>
        <authorList>
            <person name="Biondi T.C."/>
            <person name="Hanschen E.R."/>
            <person name="Kwon T."/>
            <person name="Eng W."/>
            <person name="Kruse C.P.S."/>
            <person name="Koehler S.I."/>
            <person name="Kunde Y."/>
            <person name="Gleasner C.D."/>
            <person name="You Mak K.T."/>
            <person name="Polle J."/>
            <person name="Hovde B.T."/>
            <person name="Starkenburg S.R."/>
        </authorList>
    </citation>
    <scope>NUCLEOTIDE SEQUENCE [LARGE SCALE GENOMIC DNA]</scope>
    <source>
        <strain evidence="2 3">DOE0152z</strain>
    </source>
</reference>
<evidence type="ECO:0000256" key="1">
    <source>
        <dbReference type="ARBA" id="ARBA00004430"/>
    </source>
</evidence>
<sequence length="271" mass="29116">MGMKDFDDDGDSNHPPEELLAIISASSTAHRDALASLQQLAVLDTTIECLAAHAAFGGLAQLSNLTELCIEMVGVVRRPGSSVAQQGLQQLPQLKRMELYTNDYDSREWAATYNAAEDHLLWQNQAQLQQLCLRGSARLGGFLPVALLDTIPGSEELDGSDKSGDAAEDQLWQNQAHLQQLSLQGSARPCGGFPDTALGSVLLVQLPASLPLLQTIELVHCLDLNFQHLVQLAVSGAVQSVVVQRCAGISDFDCLEAEAAAEGRLEVLYEA</sequence>
<dbReference type="Proteomes" id="UP001244341">
    <property type="component" value="Chromosome 4b"/>
</dbReference>
<keyword evidence="3" id="KW-1185">Reference proteome</keyword>
<dbReference type="SUPFAM" id="SSF52047">
    <property type="entry name" value="RNI-like"/>
    <property type="match status" value="1"/>
</dbReference>
<dbReference type="EMBL" id="CP126211">
    <property type="protein sequence ID" value="WIA13739.1"/>
    <property type="molecule type" value="Genomic_DNA"/>
</dbReference>
<organism evidence="2 3">
    <name type="scientific">Tetradesmus obliquus</name>
    <name type="common">Green alga</name>
    <name type="synonym">Acutodesmus obliquus</name>
    <dbReference type="NCBI Taxonomy" id="3088"/>
    <lineage>
        <taxon>Eukaryota</taxon>
        <taxon>Viridiplantae</taxon>
        <taxon>Chlorophyta</taxon>
        <taxon>core chlorophytes</taxon>
        <taxon>Chlorophyceae</taxon>
        <taxon>CS clade</taxon>
        <taxon>Sphaeropleales</taxon>
        <taxon>Scenedesmaceae</taxon>
        <taxon>Tetradesmus</taxon>
    </lineage>
</organism>
<comment type="subcellular location">
    <subcellularLocation>
        <location evidence="1">Cytoplasm</location>
        <location evidence="1">Cytoskeleton</location>
        <location evidence="1">Cilium axoneme</location>
    </subcellularLocation>
</comment>
<protein>
    <submittedName>
        <fullName evidence="2">Uncharacterized protein</fullName>
    </submittedName>
</protein>
<evidence type="ECO:0000313" key="2">
    <source>
        <dbReference type="EMBL" id="WIA13739.1"/>
    </source>
</evidence>
<accession>A0ABY8TX78</accession>
<name>A0ABY8TX78_TETOB</name>
<proteinExistence type="predicted"/>
<gene>
    <name evidence="2" type="ORF">OEZ85_007290</name>
</gene>
<dbReference type="Gene3D" id="3.80.10.10">
    <property type="entry name" value="Ribonuclease Inhibitor"/>
    <property type="match status" value="1"/>
</dbReference>
<evidence type="ECO:0000313" key="3">
    <source>
        <dbReference type="Proteomes" id="UP001244341"/>
    </source>
</evidence>